<evidence type="ECO:0000313" key="3">
    <source>
        <dbReference type="EMBL" id="AXX83737.1"/>
    </source>
</evidence>
<geneLocation type="plasmid" evidence="3">
    <name>pALWED2.2</name>
</geneLocation>
<name>A0A385H7T5_ACILW</name>
<proteinExistence type="predicted"/>
<organism evidence="3">
    <name type="scientific">Acinetobacter lwoffii</name>
    <dbReference type="NCBI Taxonomy" id="28090"/>
    <lineage>
        <taxon>Bacteria</taxon>
        <taxon>Pseudomonadati</taxon>
        <taxon>Pseudomonadota</taxon>
        <taxon>Gammaproteobacteria</taxon>
        <taxon>Moraxellales</taxon>
        <taxon>Moraxellaceae</taxon>
        <taxon>Acinetobacter</taxon>
    </lineage>
</organism>
<dbReference type="RefSeq" id="WP_004282013.1">
    <property type="nucleotide sequence ID" value="NZ_CP032117.2"/>
</dbReference>
<keyword evidence="2" id="KW-0812">Transmembrane</keyword>
<dbReference type="AlphaFoldDB" id="A0A385H7T5"/>
<protein>
    <submittedName>
        <fullName evidence="3">Uncharacterized protein</fullName>
    </submittedName>
</protein>
<keyword evidence="2" id="KW-0472">Membrane</keyword>
<reference evidence="3" key="1">
    <citation type="submission" date="2018-09" db="EMBL/GenBank/DDBJ databases">
        <title>Resistance of ancient and modern Acinetobacter lwoffii strains to heavy metals and arsenic revealed by genome analysis.</title>
        <authorList>
            <person name="Mindlin S."/>
            <person name="Petrenko A."/>
            <person name="Kurakov A."/>
            <person name="Beletsky A."/>
            <person name="Mardanov A."/>
            <person name="Petrova M."/>
        </authorList>
    </citation>
    <scope>NUCLEOTIDE SEQUENCE</scope>
    <source>
        <strain evidence="3">ED45-23</strain>
        <plasmid evidence="3">pALWED2.2</plasmid>
    </source>
</reference>
<sequence>MYPFIINNILISPPEDSESYRRIDMKIKDLIIGIFAFPVLLPIIIIASIQDKKAIAKERENDKANSENTLTKSKPGKARTS</sequence>
<evidence type="ECO:0000256" key="2">
    <source>
        <dbReference type="SAM" id="Phobius"/>
    </source>
</evidence>
<feature type="transmembrane region" description="Helical" evidence="2">
    <location>
        <begin position="30"/>
        <end position="49"/>
    </location>
</feature>
<dbReference type="EMBL" id="CP032117">
    <property type="protein sequence ID" value="AXX83737.1"/>
    <property type="molecule type" value="Genomic_DNA"/>
</dbReference>
<gene>
    <name evidence="3" type="ORF">ABPAL_A0021</name>
</gene>
<keyword evidence="3" id="KW-0614">Plasmid</keyword>
<feature type="region of interest" description="Disordered" evidence="1">
    <location>
        <begin position="58"/>
        <end position="81"/>
    </location>
</feature>
<keyword evidence="2" id="KW-1133">Transmembrane helix</keyword>
<evidence type="ECO:0000256" key="1">
    <source>
        <dbReference type="SAM" id="MobiDB-lite"/>
    </source>
</evidence>
<accession>A0A385H7T5</accession>